<organism evidence="5 6">
    <name type="scientific">Tieghemostelium lacteum</name>
    <name type="common">Slime mold</name>
    <name type="synonym">Dictyostelium lacteum</name>
    <dbReference type="NCBI Taxonomy" id="361077"/>
    <lineage>
        <taxon>Eukaryota</taxon>
        <taxon>Amoebozoa</taxon>
        <taxon>Evosea</taxon>
        <taxon>Eumycetozoa</taxon>
        <taxon>Dictyostelia</taxon>
        <taxon>Dictyosteliales</taxon>
        <taxon>Raperosteliaceae</taxon>
        <taxon>Tieghemostelium</taxon>
    </lineage>
</organism>
<dbReference type="PANTHER" id="PTHR31341">
    <property type="entry name" value="IPT/TIG DOMAIN-CONTAINING PROTEIN-RELATED-RELATED"/>
    <property type="match status" value="1"/>
</dbReference>
<sequence length="604" mass="67410">MKPTIESVSFDNNRFTIIGDSFGNSQFSSYSLVKINSIVHDSSSFSDYLDNRIIVNPLINTNYSKSIQFDLSIANVTTLTPFNFDLRPSINSISVLNSYSGGEITISGFRLNCKRDDNSTSNVEISIGNKPCSMPENLIENEFTSIKCLLPSGSENDENLSINITIDSIQNDQSQIKFSYHLPTISNYQHQIENDSLILIGNNFDDSLQSIHKTNISFNGKSISLSTLNNDNNNSKKLILSLSEIFQMKLMNGGIQVHTPFNKSSNSIEIKFKPSIQEIKGNINKNGGEITIIGRYLNFKRFNEQPTSMRIVNHLNSTICNNINQIDNNNNNNNNILTCNHSPTKSLNQNQLMIIIDDQQSNNDINVQFQPPIIHSVVSQSESTLIIIGENFGEDQSLIQIKLDESLLESKQYTINNMSFEYLQIEVENLSGDAQTMTLIINNQTSNSKPITMGNDDTKKGSSIGMIIGIVLGAVCLGTIISVAIVFKKREDQRLKNELNSENEMEIKLDVEKVLPQKKPETIVEKSIVINKDPQRTETKTDILEHPDEENEVSKSQVAICKGMEGNKITGNIQLDNQPSLTGLNPVVTGKYSDSCMNENPIKK</sequence>
<dbReference type="InterPro" id="IPR014756">
    <property type="entry name" value="Ig_E-set"/>
</dbReference>
<dbReference type="OrthoDB" id="23947at2759"/>
<dbReference type="EMBL" id="LODT01000034">
    <property type="protein sequence ID" value="KYQ91795.1"/>
    <property type="molecule type" value="Genomic_DNA"/>
</dbReference>
<keyword evidence="3" id="KW-0472">Membrane</keyword>
<feature type="domain" description="IPT/TIG" evidence="4">
    <location>
        <begin position="88"/>
        <end position="177"/>
    </location>
</feature>
<keyword evidence="2" id="KW-0325">Glycoprotein</keyword>
<accession>A0A151ZCZ6</accession>
<comment type="caution">
    <text evidence="5">The sequence shown here is derived from an EMBL/GenBank/DDBJ whole genome shotgun (WGS) entry which is preliminary data.</text>
</comment>
<evidence type="ECO:0000313" key="6">
    <source>
        <dbReference type="Proteomes" id="UP000076078"/>
    </source>
</evidence>
<evidence type="ECO:0000256" key="1">
    <source>
        <dbReference type="ARBA" id="ARBA00022729"/>
    </source>
</evidence>
<keyword evidence="3" id="KW-0812">Transmembrane</keyword>
<dbReference type="FunCoup" id="A0A151ZCZ6">
    <property type="interactions" value="57"/>
</dbReference>
<name>A0A151ZCZ6_TIELA</name>
<protein>
    <submittedName>
        <fullName evidence="5">IPT/TIG domain-containing protein</fullName>
    </submittedName>
</protein>
<keyword evidence="6" id="KW-1185">Reference proteome</keyword>
<feature type="transmembrane region" description="Helical" evidence="3">
    <location>
        <begin position="464"/>
        <end position="487"/>
    </location>
</feature>
<dbReference type="Pfam" id="PF01833">
    <property type="entry name" value="TIG"/>
    <property type="match status" value="1"/>
</dbReference>
<evidence type="ECO:0000259" key="4">
    <source>
        <dbReference type="Pfam" id="PF01833"/>
    </source>
</evidence>
<dbReference type="SUPFAM" id="SSF81296">
    <property type="entry name" value="E set domains"/>
    <property type="match status" value="1"/>
</dbReference>
<gene>
    <name evidence="5" type="ORF">DLAC_07591</name>
</gene>
<dbReference type="InterPro" id="IPR052014">
    <property type="entry name" value="Dictyostelium_Tiger"/>
</dbReference>
<dbReference type="InterPro" id="IPR013783">
    <property type="entry name" value="Ig-like_fold"/>
</dbReference>
<proteinExistence type="predicted"/>
<dbReference type="Gene3D" id="2.60.40.10">
    <property type="entry name" value="Immunoglobulins"/>
    <property type="match status" value="1"/>
</dbReference>
<reference evidence="5 6" key="1">
    <citation type="submission" date="2015-12" db="EMBL/GenBank/DDBJ databases">
        <title>Dictyostelia acquired genes for synthesis and detection of signals that induce cell-type specialization by lateral gene transfer from prokaryotes.</title>
        <authorList>
            <person name="Gloeckner G."/>
            <person name="Schaap P."/>
        </authorList>
    </citation>
    <scope>NUCLEOTIDE SEQUENCE [LARGE SCALE GENOMIC DNA]</scope>
    <source>
        <strain evidence="5 6">TK</strain>
    </source>
</reference>
<dbReference type="AlphaFoldDB" id="A0A151ZCZ6"/>
<dbReference type="InParanoid" id="A0A151ZCZ6"/>
<evidence type="ECO:0000313" key="5">
    <source>
        <dbReference type="EMBL" id="KYQ91795.1"/>
    </source>
</evidence>
<evidence type="ECO:0000256" key="3">
    <source>
        <dbReference type="SAM" id="Phobius"/>
    </source>
</evidence>
<keyword evidence="3" id="KW-1133">Transmembrane helix</keyword>
<dbReference type="CDD" id="cd00603">
    <property type="entry name" value="IPT_PCSR"/>
    <property type="match status" value="1"/>
</dbReference>
<keyword evidence="1" id="KW-0732">Signal</keyword>
<dbReference type="InterPro" id="IPR002909">
    <property type="entry name" value="IPT_dom"/>
</dbReference>
<dbReference type="Proteomes" id="UP000076078">
    <property type="component" value="Unassembled WGS sequence"/>
</dbReference>
<evidence type="ECO:0000256" key="2">
    <source>
        <dbReference type="ARBA" id="ARBA00023180"/>
    </source>
</evidence>